<proteinExistence type="predicted"/>
<accession>A0A2V0PFM9</accession>
<feature type="chain" id="PRO_5016047222" evidence="1">
    <location>
        <begin position="21"/>
        <end position="168"/>
    </location>
</feature>
<evidence type="ECO:0000256" key="1">
    <source>
        <dbReference type="SAM" id="SignalP"/>
    </source>
</evidence>
<keyword evidence="1" id="KW-0732">Signal</keyword>
<evidence type="ECO:0000313" key="3">
    <source>
        <dbReference type="Proteomes" id="UP000247498"/>
    </source>
</evidence>
<reference evidence="2 3" key="1">
    <citation type="journal article" date="2018" name="Sci. Rep.">
        <title>Raphidocelis subcapitata (=Pseudokirchneriella subcapitata) provides an insight into genome evolution and environmental adaptations in the Sphaeropleales.</title>
        <authorList>
            <person name="Suzuki S."/>
            <person name="Yamaguchi H."/>
            <person name="Nakajima N."/>
            <person name="Kawachi M."/>
        </authorList>
    </citation>
    <scope>NUCLEOTIDE SEQUENCE [LARGE SCALE GENOMIC DNA]</scope>
    <source>
        <strain evidence="2 3">NIES-35</strain>
    </source>
</reference>
<dbReference type="AlphaFoldDB" id="A0A2V0PFM9"/>
<name>A0A2V0PFM9_9CHLO</name>
<protein>
    <submittedName>
        <fullName evidence="2">Uncharacterized protein</fullName>
    </submittedName>
</protein>
<gene>
    <name evidence="2" type="ORF">Rsub_11648</name>
</gene>
<dbReference type="Proteomes" id="UP000247498">
    <property type="component" value="Unassembled WGS sequence"/>
</dbReference>
<sequence length="168" mass="17648">MARLAVACLLLLAGAQFAAAYPSLWATESDVKCPDHPKKKEHGHGAPQIDSAITFSVADASGKAVKAVCPGQTYTVTVGFPEPRLALLTSDVGKFTASSGKSDTKCPSRQVFDKSQAYTPSKAQVTQIALPCGRTTPVMMMVTSAKGEYNNFMQASSTLPLDTGCKAC</sequence>
<dbReference type="OrthoDB" id="541103at2759"/>
<evidence type="ECO:0000313" key="2">
    <source>
        <dbReference type="EMBL" id="GBF98654.1"/>
    </source>
</evidence>
<dbReference type="InParanoid" id="A0A2V0PFM9"/>
<feature type="signal peptide" evidence="1">
    <location>
        <begin position="1"/>
        <end position="20"/>
    </location>
</feature>
<comment type="caution">
    <text evidence="2">The sequence shown here is derived from an EMBL/GenBank/DDBJ whole genome shotgun (WGS) entry which is preliminary data.</text>
</comment>
<keyword evidence="3" id="KW-1185">Reference proteome</keyword>
<dbReference type="EMBL" id="BDRX01000131">
    <property type="protein sequence ID" value="GBF98654.1"/>
    <property type="molecule type" value="Genomic_DNA"/>
</dbReference>
<organism evidence="2 3">
    <name type="scientific">Raphidocelis subcapitata</name>
    <dbReference type="NCBI Taxonomy" id="307507"/>
    <lineage>
        <taxon>Eukaryota</taxon>
        <taxon>Viridiplantae</taxon>
        <taxon>Chlorophyta</taxon>
        <taxon>core chlorophytes</taxon>
        <taxon>Chlorophyceae</taxon>
        <taxon>CS clade</taxon>
        <taxon>Sphaeropleales</taxon>
        <taxon>Selenastraceae</taxon>
        <taxon>Raphidocelis</taxon>
    </lineage>
</organism>